<dbReference type="PROSITE" id="PS00600">
    <property type="entry name" value="AA_TRANSFER_CLASS_3"/>
    <property type="match status" value="1"/>
</dbReference>
<name>A0ABT1CQ17_9HYPH</name>
<evidence type="ECO:0000313" key="5">
    <source>
        <dbReference type="EMBL" id="MCO6408269.1"/>
    </source>
</evidence>
<evidence type="ECO:0000256" key="1">
    <source>
        <dbReference type="ARBA" id="ARBA00001933"/>
    </source>
</evidence>
<dbReference type="PIRSF" id="PIRSF000521">
    <property type="entry name" value="Transaminase_4ab_Lys_Orn"/>
    <property type="match status" value="1"/>
</dbReference>
<keyword evidence="5" id="KW-0032">Aminotransferase</keyword>
<comment type="cofactor">
    <cofactor evidence="1">
        <name>pyridoxal 5'-phosphate</name>
        <dbReference type="ChEBI" id="CHEBI:597326"/>
    </cofactor>
</comment>
<gene>
    <name evidence="5" type="ORF">GTW23_08805</name>
</gene>
<keyword evidence="3 4" id="KW-0663">Pyridoxal phosphate</keyword>
<evidence type="ECO:0000256" key="2">
    <source>
        <dbReference type="ARBA" id="ARBA00008954"/>
    </source>
</evidence>
<dbReference type="Pfam" id="PF00202">
    <property type="entry name" value="Aminotran_3"/>
    <property type="match status" value="1"/>
</dbReference>
<dbReference type="EMBL" id="JAAAML010000001">
    <property type="protein sequence ID" value="MCO6408269.1"/>
    <property type="molecule type" value="Genomic_DNA"/>
</dbReference>
<protein>
    <submittedName>
        <fullName evidence="5">Aminotransferase class III-fold pyridoxal phosphate-dependent enzyme</fullName>
    </submittedName>
</protein>
<dbReference type="RefSeq" id="WP_252915426.1">
    <property type="nucleotide sequence ID" value="NZ_JAAAML010000001.1"/>
</dbReference>
<dbReference type="PANTHER" id="PTHR43094:SF1">
    <property type="entry name" value="AMINOTRANSFERASE CLASS-III"/>
    <property type="match status" value="1"/>
</dbReference>
<dbReference type="NCBIfam" id="NF005682">
    <property type="entry name" value="PRK07480.1"/>
    <property type="match status" value="1"/>
</dbReference>
<dbReference type="InterPro" id="IPR005814">
    <property type="entry name" value="Aminotrans_3"/>
</dbReference>
<dbReference type="CDD" id="cd00610">
    <property type="entry name" value="OAT_like"/>
    <property type="match status" value="1"/>
</dbReference>
<reference evidence="5 6" key="1">
    <citation type="submission" date="2020-01" db="EMBL/GenBank/DDBJ databases">
        <title>Genomes of bacteria type strains.</title>
        <authorList>
            <person name="Chen J."/>
            <person name="Zhu S."/>
            <person name="Yang J."/>
        </authorList>
    </citation>
    <scope>NUCLEOTIDE SEQUENCE [LARGE SCALE GENOMIC DNA]</scope>
    <source>
        <strain evidence="5 6">DSM 16655</strain>
    </source>
</reference>
<keyword evidence="5" id="KW-0808">Transferase</keyword>
<comment type="similarity">
    <text evidence="2 4">Belongs to the class-III pyridoxal-phosphate-dependent aminotransferase family.</text>
</comment>
<dbReference type="Gene3D" id="3.40.640.10">
    <property type="entry name" value="Type I PLP-dependent aspartate aminotransferase-like (Major domain)"/>
    <property type="match status" value="1"/>
</dbReference>
<evidence type="ECO:0000256" key="4">
    <source>
        <dbReference type="RuleBase" id="RU003560"/>
    </source>
</evidence>
<evidence type="ECO:0000313" key="6">
    <source>
        <dbReference type="Proteomes" id="UP001320715"/>
    </source>
</evidence>
<dbReference type="Proteomes" id="UP001320715">
    <property type="component" value="Unassembled WGS sequence"/>
</dbReference>
<dbReference type="GO" id="GO:0008483">
    <property type="term" value="F:transaminase activity"/>
    <property type="evidence" value="ECO:0007669"/>
    <property type="project" value="UniProtKB-KW"/>
</dbReference>
<dbReference type="InterPro" id="IPR049704">
    <property type="entry name" value="Aminotrans_3_PPA_site"/>
</dbReference>
<dbReference type="InterPro" id="IPR015421">
    <property type="entry name" value="PyrdxlP-dep_Trfase_major"/>
</dbReference>
<dbReference type="Gene3D" id="3.90.1150.10">
    <property type="entry name" value="Aspartate Aminotransferase, domain 1"/>
    <property type="match status" value="1"/>
</dbReference>
<organism evidence="5 6">
    <name type="scientific">Hoeflea alexandrii</name>
    <dbReference type="NCBI Taxonomy" id="288436"/>
    <lineage>
        <taxon>Bacteria</taxon>
        <taxon>Pseudomonadati</taxon>
        <taxon>Pseudomonadota</taxon>
        <taxon>Alphaproteobacteria</taxon>
        <taxon>Hyphomicrobiales</taxon>
        <taxon>Rhizobiaceae</taxon>
        <taxon>Hoeflea</taxon>
    </lineage>
</organism>
<keyword evidence="6" id="KW-1185">Reference proteome</keyword>
<sequence length="462" mass="51034">MRVNVSSHDLKVSDHKHHLHPFTEHGALGIDERRVISRADGVWLWDTDGNRIMDGMAGLWCVNVGHGRQEIVEAVRAQMSELSYYNTFFKTTHPPVIELSQMLSDLAPEHINMVFYAGSGSEANDTILRLVRSYWALKGQPGKNVVISRKNAYHGSTMAGASLGGMGAMHSQGGLPIPDIHHIDQPYWFGEGMMTGMSEDEFGLWAARELERAIEEIGEENVAAFIAEPIQGAGGVIVPPATYWPEVKRILEARDILFVSDEVICGFGRTGEWFGSGYYDMKPDLMAIAKGLTSGYLPMGGVLVSDEIAEVLHNEGVEFFHGYTYSGHPACCAAAIANLTIIKREGLVERVRDQIGPYFQERWKALEDHPMVGQARMVGMFGALELVPDENDLKKRFDNVGKVGTITRDHSFANGLVMRAVRDSLIISPPLSITEEEIDVLIASARKTLDAAWNDVRKQGLA</sequence>
<accession>A0ABT1CQ17</accession>
<proteinExistence type="inferred from homology"/>
<dbReference type="SUPFAM" id="SSF53383">
    <property type="entry name" value="PLP-dependent transferases"/>
    <property type="match status" value="1"/>
</dbReference>
<evidence type="ECO:0000256" key="3">
    <source>
        <dbReference type="ARBA" id="ARBA00022898"/>
    </source>
</evidence>
<dbReference type="PANTHER" id="PTHR43094">
    <property type="entry name" value="AMINOTRANSFERASE"/>
    <property type="match status" value="1"/>
</dbReference>
<comment type="caution">
    <text evidence="5">The sequence shown here is derived from an EMBL/GenBank/DDBJ whole genome shotgun (WGS) entry which is preliminary data.</text>
</comment>
<dbReference type="InterPro" id="IPR015424">
    <property type="entry name" value="PyrdxlP-dep_Trfase"/>
</dbReference>
<dbReference type="InterPro" id="IPR015422">
    <property type="entry name" value="PyrdxlP-dep_Trfase_small"/>
</dbReference>